<dbReference type="GO" id="GO:0006508">
    <property type="term" value="P:proteolysis"/>
    <property type="evidence" value="ECO:0007669"/>
    <property type="project" value="UniProtKB-KW"/>
</dbReference>
<name>A0ABT8P4U6_9BURK</name>
<keyword evidence="6" id="KW-1185">Reference proteome</keyword>
<dbReference type="PANTHER" id="PTHR43327">
    <property type="entry name" value="STOMATIN-LIKE PROTEIN 2, MITOCHONDRIAL"/>
    <property type="match status" value="1"/>
</dbReference>
<evidence type="ECO:0000256" key="2">
    <source>
        <dbReference type="ARBA" id="ARBA00006971"/>
    </source>
</evidence>
<dbReference type="InterPro" id="IPR001107">
    <property type="entry name" value="Band_7"/>
</dbReference>
<evidence type="ECO:0000256" key="1">
    <source>
        <dbReference type="ARBA" id="ARBA00004167"/>
    </source>
</evidence>
<keyword evidence="3" id="KW-0812">Transmembrane</keyword>
<dbReference type="SUPFAM" id="SSF117892">
    <property type="entry name" value="Band 7/SPFH domain"/>
    <property type="match status" value="1"/>
</dbReference>
<protein>
    <submittedName>
        <fullName evidence="5">Protease modulator HflK</fullName>
    </submittedName>
</protein>
<dbReference type="Pfam" id="PF01145">
    <property type="entry name" value="Band_7"/>
    <property type="match status" value="1"/>
</dbReference>
<comment type="similarity">
    <text evidence="2">Belongs to the band 7/mec-2 family. HflK subfamily.</text>
</comment>
<evidence type="ECO:0000259" key="4">
    <source>
        <dbReference type="SMART" id="SM00244"/>
    </source>
</evidence>
<dbReference type="RefSeq" id="WP_301754540.1">
    <property type="nucleotide sequence ID" value="NZ_JAUJSQ010000001.1"/>
</dbReference>
<dbReference type="Proteomes" id="UP001171606">
    <property type="component" value="Unassembled WGS sequence"/>
</dbReference>
<dbReference type="CDD" id="cd03404">
    <property type="entry name" value="SPFH_HflK"/>
    <property type="match status" value="1"/>
</dbReference>
<reference evidence="5" key="1">
    <citation type="submission" date="2023-07" db="EMBL/GenBank/DDBJ databases">
        <title>A collection of bacterial strains from the Burkholderia cepacia Research Laboratory and Repository.</title>
        <authorList>
            <person name="Lipuma J."/>
            <person name="Spilker T."/>
            <person name="Caverly L."/>
        </authorList>
    </citation>
    <scope>NUCLEOTIDE SEQUENCE</scope>
    <source>
        <strain evidence="5">AU42020</strain>
    </source>
</reference>
<dbReference type="SMART" id="SM00244">
    <property type="entry name" value="PHB"/>
    <property type="match status" value="1"/>
</dbReference>
<feature type="transmembrane region" description="Helical" evidence="3">
    <location>
        <begin position="301"/>
        <end position="322"/>
    </location>
</feature>
<comment type="caution">
    <text evidence="5">The sequence shown here is derived from an EMBL/GenBank/DDBJ whole genome shotgun (WGS) entry which is preliminary data.</text>
</comment>
<feature type="transmembrane region" description="Helical" evidence="3">
    <location>
        <begin position="20"/>
        <end position="38"/>
    </location>
</feature>
<keyword evidence="3" id="KW-1133">Transmembrane helix</keyword>
<organism evidence="5 6">
    <name type="scientific">Burkholderia metallica</name>
    <dbReference type="NCBI Taxonomy" id="488729"/>
    <lineage>
        <taxon>Bacteria</taxon>
        <taxon>Pseudomonadati</taxon>
        <taxon>Pseudomonadota</taxon>
        <taxon>Betaproteobacteria</taxon>
        <taxon>Burkholderiales</taxon>
        <taxon>Burkholderiaceae</taxon>
        <taxon>Burkholderia</taxon>
        <taxon>Burkholderia cepacia complex</taxon>
    </lineage>
</organism>
<evidence type="ECO:0000313" key="6">
    <source>
        <dbReference type="Proteomes" id="UP001171606"/>
    </source>
</evidence>
<feature type="domain" description="Band 7" evidence="4">
    <location>
        <begin position="317"/>
        <end position="523"/>
    </location>
</feature>
<evidence type="ECO:0000313" key="5">
    <source>
        <dbReference type="EMBL" id="MDN7930101.1"/>
    </source>
</evidence>
<keyword evidence="3" id="KW-0472">Membrane</keyword>
<feature type="transmembrane region" description="Helical" evidence="3">
    <location>
        <begin position="198"/>
        <end position="218"/>
    </location>
</feature>
<dbReference type="InterPro" id="IPR010201">
    <property type="entry name" value="HflK"/>
</dbReference>
<dbReference type="InterPro" id="IPR036013">
    <property type="entry name" value="Band_7/SPFH_dom_sf"/>
</dbReference>
<feature type="transmembrane region" description="Helical" evidence="3">
    <location>
        <begin position="123"/>
        <end position="143"/>
    </location>
</feature>
<feature type="transmembrane region" description="Helical" evidence="3">
    <location>
        <begin position="155"/>
        <end position="178"/>
    </location>
</feature>
<feature type="transmembrane region" description="Helical" evidence="3">
    <location>
        <begin position="50"/>
        <end position="71"/>
    </location>
</feature>
<dbReference type="PANTHER" id="PTHR43327:SF10">
    <property type="entry name" value="STOMATIN-LIKE PROTEIN 2, MITOCHONDRIAL"/>
    <property type="match status" value="1"/>
</dbReference>
<feature type="transmembrane region" description="Helical" evidence="3">
    <location>
        <begin position="230"/>
        <end position="252"/>
    </location>
</feature>
<dbReference type="InterPro" id="IPR050710">
    <property type="entry name" value="Band7/mec-2_domain"/>
</dbReference>
<sequence length="637" mass="67165">MGQQAEGNDDIPGSPAGRDALAPVAGAAALLVAALGMLSTVDILPADLRWCAPLASAWCNVFVVAIGVLLAQRGRRHPPEGSVAPLLANWLRGAVRRKQAPESEPASAHDDNPWPAIAAAIDWRPWAVTAGAGFSVALAAFAWQPPSPAMLVRAMAAPEPTLAAGAACIVLAFLTLVAERHHAAAARTSAVAASLTRMLRVALATALAGALAAAWFVFRHRTADGLVHAVALLNAAIAAELALRGVLSWFAAPRGAIVPTSALAGLLSRRPSPFASLGAELRDRYGIDLRQSWGWRSFVRLLPGALAATVACAWLLTAVVVLNPEQRAVYERFGAPVAVWQPGLHVGLPWPFGRARIVDNGAVHQVAIAGSASDGGADAPPLPADGPTPERLDRLWDAPHPWDTTQVIAGANGDRQNFQIVNADVRVDYRVGPTDADARAALYRTIDPESTVRASANRELVHYLSSHTLESLLETNQAAMADQLKRALQQQLDRLQSGVDVIAVVIESVHPPTGAAAAFHDVQAAQIRAQGSVAQARGFAAGLLGNAQQQALERIAHAEAQAGDTMSSARVQQIDFDADVVAYRLGGPAFPFEYYLDRLQRGLLNARMTIIDDRLADGTRATVDLRNTPAGDLAGIH</sequence>
<gene>
    <name evidence="5" type="ORF">QZM52_02220</name>
</gene>
<dbReference type="EMBL" id="JAUJSQ010000001">
    <property type="protein sequence ID" value="MDN7930101.1"/>
    <property type="molecule type" value="Genomic_DNA"/>
</dbReference>
<keyword evidence="5" id="KW-0645">Protease</keyword>
<dbReference type="Gene3D" id="3.30.479.30">
    <property type="entry name" value="Band 7 domain"/>
    <property type="match status" value="1"/>
</dbReference>
<evidence type="ECO:0000256" key="3">
    <source>
        <dbReference type="SAM" id="Phobius"/>
    </source>
</evidence>
<proteinExistence type="inferred from homology"/>
<dbReference type="GO" id="GO:0008233">
    <property type="term" value="F:peptidase activity"/>
    <property type="evidence" value="ECO:0007669"/>
    <property type="project" value="UniProtKB-KW"/>
</dbReference>
<keyword evidence="5" id="KW-0378">Hydrolase</keyword>
<comment type="subcellular location">
    <subcellularLocation>
        <location evidence="1">Membrane</location>
        <topology evidence="1">Single-pass membrane protein</topology>
    </subcellularLocation>
</comment>
<accession>A0ABT8P4U6</accession>